<evidence type="ECO:0008006" key="6">
    <source>
        <dbReference type="Google" id="ProtNLM"/>
    </source>
</evidence>
<dbReference type="GO" id="GO:0032007">
    <property type="term" value="P:negative regulation of TOR signaling"/>
    <property type="evidence" value="ECO:0007669"/>
    <property type="project" value="TreeGrafter"/>
</dbReference>
<dbReference type="EMBL" id="KZ308595">
    <property type="protein sequence ID" value="KAG8232141.1"/>
    <property type="molecule type" value="Genomic_DNA"/>
</dbReference>
<dbReference type="AlphaFoldDB" id="A0A8K0KBR5"/>
<dbReference type="PANTHER" id="PTHR15154">
    <property type="entry name" value="HAMARTIN"/>
    <property type="match status" value="1"/>
</dbReference>
<feature type="region of interest" description="Disordered" evidence="2">
    <location>
        <begin position="496"/>
        <end position="524"/>
    </location>
</feature>
<dbReference type="Pfam" id="PF04388">
    <property type="entry name" value="Hamartin"/>
    <property type="match status" value="1"/>
</dbReference>
<feature type="transmembrane region" description="Helical" evidence="3">
    <location>
        <begin position="121"/>
        <end position="142"/>
    </location>
</feature>
<keyword evidence="3" id="KW-0812">Transmembrane</keyword>
<name>A0A8K0KBR5_LADFU</name>
<feature type="compositionally biased region" description="Polar residues" evidence="2">
    <location>
        <begin position="402"/>
        <end position="411"/>
    </location>
</feature>
<accession>A0A8K0KBR5</accession>
<reference evidence="4" key="1">
    <citation type="submission" date="2013-04" db="EMBL/GenBank/DDBJ databases">
        <authorList>
            <person name="Qu J."/>
            <person name="Murali S.C."/>
            <person name="Bandaranaike D."/>
            <person name="Bellair M."/>
            <person name="Blankenburg K."/>
            <person name="Chao H."/>
            <person name="Dinh H."/>
            <person name="Doddapaneni H."/>
            <person name="Downs B."/>
            <person name="Dugan-Rocha S."/>
            <person name="Elkadiri S."/>
            <person name="Gnanaolivu R.D."/>
            <person name="Hernandez B."/>
            <person name="Javaid M."/>
            <person name="Jayaseelan J.C."/>
            <person name="Lee S."/>
            <person name="Li M."/>
            <person name="Ming W."/>
            <person name="Munidasa M."/>
            <person name="Muniz J."/>
            <person name="Nguyen L."/>
            <person name="Ongeri F."/>
            <person name="Osuji N."/>
            <person name="Pu L.-L."/>
            <person name="Puazo M."/>
            <person name="Qu C."/>
            <person name="Quiroz J."/>
            <person name="Raj R."/>
            <person name="Weissenberger G."/>
            <person name="Xin Y."/>
            <person name="Zou X."/>
            <person name="Han Y."/>
            <person name="Richards S."/>
            <person name="Worley K."/>
            <person name="Muzny D."/>
            <person name="Gibbs R."/>
        </authorList>
    </citation>
    <scope>NUCLEOTIDE SEQUENCE</scope>
    <source>
        <strain evidence="4">Sampled in the wild</strain>
    </source>
</reference>
<evidence type="ECO:0000313" key="5">
    <source>
        <dbReference type="Proteomes" id="UP000792457"/>
    </source>
</evidence>
<gene>
    <name evidence="4" type="ORF">J437_LFUL012151</name>
</gene>
<feature type="region of interest" description="Disordered" evidence="2">
    <location>
        <begin position="1154"/>
        <end position="1196"/>
    </location>
</feature>
<feature type="region of interest" description="Disordered" evidence="2">
    <location>
        <begin position="1213"/>
        <end position="1247"/>
    </location>
</feature>
<feature type="coiled-coil region" evidence="1">
    <location>
        <begin position="962"/>
        <end position="1000"/>
    </location>
</feature>
<dbReference type="PANTHER" id="PTHR15154:SF2">
    <property type="entry name" value="HAMARTIN"/>
    <property type="match status" value="1"/>
</dbReference>
<keyword evidence="1" id="KW-0175">Coiled coil</keyword>
<feature type="compositionally biased region" description="Acidic residues" evidence="2">
    <location>
        <begin position="1232"/>
        <end position="1247"/>
    </location>
</feature>
<feature type="region of interest" description="Disordered" evidence="2">
    <location>
        <begin position="390"/>
        <end position="432"/>
    </location>
</feature>
<dbReference type="GO" id="GO:0008285">
    <property type="term" value="P:negative regulation of cell population proliferation"/>
    <property type="evidence" value="ECO:0007669"/>
    <property type="project" value="TreeGrafter"/>
</dbReference>
<keyword evidence="5" id="KW-1185">Reference proteome</keyword>
<reference evidence="4" key="2">
    <citation type="submission" date="2017-10" db="EMBL/GenBank/DDBJ databases">
        <title>Ladona fulva Genome sequencing and assembly.</title>
        <authorList>
            <person name="Murali S."/>
            <person name="Richards S."/>
            <person name="Bandaranaike D."/>
            <person name="Bellair M."/>
            <person name="Blankenburg K."/>
            <person name="Chao H."/>
            <person name="Dinh H."/>
            <person name="Doddapaneni H."/>
            <person name="Dugan-Rocha S."/>
            <person name="Elkadiri S."/>
            <person name="Gnanaolivu R."/>
            <person name="Hernandez B."/>
            <person name="Skinner E."/>
            <person name="Javaid M."/>
            <person name="Lee S."/>
            <person name="Li M."/>
            <person name="Ming W."/>
            <person name="Munidasa M."/>
            <person name="Muniz J."/>
            <person name="Nguyen L."/>
            <person name="Hughes D."/>
            <person name="Osuji N."/>
            <person name="Pu L.-L."/>
            <person name="Puazo M."/>
            <person name="Qu C."/>
            <person name="Quiroz J."/>
            <person name="Raj R."/>
            <person name="Weissenberger G."/>
            <person name="Xin Y."/>
            <person name="Zou X."/>
            <person name="Han Y."/>
            <person name="Worley K."/>
            <person name="Muzny D."/>
            <person name="Gibbs R."/>
        </authorList>
    </citation>
    <scope>NUCLEOTIDE SEQUENCE</scope>
    <source>
        <strain evidence="4">Sampled in the wild</strain>
    </source>
</reference>
<evidence type="ECO:0000256" key="2">
    <source>
        <dbReference type="SAM" id="MobiDB-lite"/>
    </source>
</evidence>
<feature type="compositionally biased region" description="Polar residues" evidence="2">
    <location>
        <begin position="284"/>
        <end position="298"/>
    </location>
</feature>
<feature type="region of interest" description="Disordered" evidence="2">
    <location>
        <begin position="315"/>
        <end position="376"/>
    </location>
</feature>
<keyword evidence="3" id="KW-1133">Transmembrane helix</keyword>
<proteinExistence type="predicted"/>
<feature type="region of interest" description="Disordered" evidence="2">
    <location>
        <begin position="273"/>
        <end position="298"/>
    </location>
</feature>
<evidence type="ECO:0000313" key="4">
    <source>
        <dbReference type="EMBL" id="KAG8232141.1"/>
    </source>
</evidence>
<feature type="coiled-coil region" evidence="1">
    <location>
        <begin position="906"/>
        <end position="933"/>
    </location>
</feature>
<sequence length="1247" mass="138925">MEVPDLLNLLESNHPEDVEDIKSKFHENFNATKEPWLLNGIFDYYISTNSYRMVDILVGVREPHDKYLFDRLSESLKGSQKLQSLTLLGHIVRRQPTWLYKIAQHTLMKDLLKLLKTEVDILPLMSALLVIIVLLPMIPALIGPHLQDIFDVFSRLAAWNTNNPNKLPEQHLLHLQIGLYALFHRLYGMYPCNFLSYLRTEYSVRDNLGIFSHTIKPMIDTVRMHPLLVTASKDAETATSRWKKMEHHDVIVECAKFALDSYEKSREDVPTLGLSSFRPRSPDSPHQQLKPSQIPSSSSLINQLLSENENWSPSLPCSIVTPPPADSSSTSIPQTPNSLNYSMMSPLNQEGTSPPEAAVEATPETTPIKDVRPAGVRPLLNSGVARALNTLGKWPQPPSGGPTPSHSQPSSPMKKEPSPFRFPEGSAGSNSSHIIADRRDSLFSQKIQRVRIEQLEAASAPPISRPSSVPSMQYATLSANGASIMQQLEGKLFQDGVSQSPGSPLVKTVSPAPTTKHGRQSPPHILPLETLPTSQKVVGNVESGRGVTSVMRDSVGSTSEVASTHIHLVDSSKEKTKVALETNGLQRDDGPVQEVPCLDDQEMADIVRQGEPPIIDSIFKGSSTGRQFDNVLQESNPPNIEADHVFGLDDEECQILDGSPCCTGGLHMPNSASMRDFARRVSRIRFNTDCGGVAELYSSPPSGMGSRRESSEVQADGETLLSLGKLAASDRITSHLRRVNSCPEIKKVASGNLGEVESALKEEEEEESVMKTEVGGRISSSTQTIDNNCAPLPYEHLFLSIFPHVTVPLEMEPDGMHAGDTHLSIQIPKTCYSPYSLLDKYMESLASYMQMEEKDGQKTKSQVTENENRILREQLKLWHLRFHFERLCREVHGERNRRLFGKSRTNRALEEYNNALREQLSLVQNDLENVHKDREKYCKEFKAREKQLQDVINFEHNQCCALQKENKLLKSMNEELEQDLKQEKTKVETATKELRSVESSLFAVKVELQHVLEKASAGEQLCEELEHLQKEMVLMGELQQRYRDSFSQQALQKHGEEEISLLQETCNEEIKGMQQLMDTKSASLEAAKSRVSELEAVVTRKDMLIADQKRLLKCAKEEYQEKLEAVETKYNALRAINQKLEEQLLELRHQVGRSEKGLHGPDGGSLCGSVGASGERPGSSRGGFSPHGSPLLGSVGPDGVKVYEDILGDMELKSVQETTDQEMVSPSKGTEEWVEEAAGESNDGDEG</sequence>
<dbReference type="GO" id="GO:0033596">
    <property type="term" value="C:TSC1-TSC2 complex"/>
    <property type="evidence" value="ECO:0007669"/>
    <property type="project" value="TreeGrafter"/>
</dbReference>
<dbReference type="OrthoDB" id="6022054at2759"/>
<keyword evidence="3" id="KW-0472">Membrane</keyword>
<evidence type="ECO:0000256" key="3">
    <source>
        <dbReference type="SAM" id="Phobius"/>
    </source>
</evidence>
<comment type="caution">
    <text evidence="4">The sequence shown here is derived from an EMBL/GenBank/DDBJ whole genome shotgun (WGS) entry which is preliminary data.</text>
</comment>
<organism evidence="4 5">
    <name type="scientific">Ladona fulva</name>
    <name type="common">Scarce chaser dragonfly</name>
    <name type="synonym">Libellula fulva</name>
    <dbReference type="NCBI Taxonomy" id="123851"/>
    <lineage>
        <taxon>Eukaryota</taxon>
        <taxon>Metazoa</taxon>
        <taxon>Ecdysozoa</taxon>
        <taxon>Arthropoda</taxon>
        <taxon>Hexapoda</taxon>
        <taxon>Insecta</taxon>
        <taxon>Pterygota</taxon>
        <taxon>Palaeoptera</taxon>
        <taxon>Odonata</taxon>
        <taxon>Epiprocta</taxon>
        <taxon>Anisoptera</taxon>
        <taxon>Libelluloidea</taxon>
        <taxon>Libellulidae</taxon>
        <taxon>Ladona</taxon>
    </lineage>
</organism>
<evidence type="ECO:0000256" key="1">
    <source>
        <dbReference type="SAM" id="Coils"/>
    </source>
</evidence>
<dbReference type="Proteomes" id="UP000792457">
    <property type="component" value="Unassembled WGS sequence"/>
</dbReference>
<protein>
    <recommendedName>
        <fullName evidence="6">Hamartin</fullName>
    </recommendedName>
</protein>
<feature type="compositionally biased region" description="Polar residues" evidence="2">
    <location>
        <begin position="1215"/>
        <end position="1228"/>
    </location>
</feature>
<dbReference type="InterPro" id="IPR007483">
    <property type="entry name" value="Hamartin"/>
</dbReference>
<feature type="compositionally biased region" description="Polar residues" evidence="2">
    <location>
        <begin position="326"/>
        <end position="352"/>
    </location>
</feature>
<dbReference type="GO" id="GO:0051726">
    <property type="term" value="P:regulation of cell cycle"/>
    <property type="evidence" value="ECO:0007669"/>
    <property type="project" value="TreeGrafter"/>
</dbReference>